<proteinExistence type="predicted"/>
<dbReference type="Proteomes" id="UP000887097">
    <property type="component" value="Unassembled WGS sequence"/>
</dbReference>
<name>A0AA37I3I0_XYLRU</name>
<protein>
    <submittedName>
        <fullName evidence="1">Uncharacterized protein</fullName>
    </submittedName>
</protein>
<dbReference type="AlphaFoldDB" id="A0AA37I3I0"/>
<evidence type="ECO:0000313" key="1">
    <source>
        <dbReference type="EMBL" id="GJG33614.1"/>
    </source>
</evidence>
<accession>A0AA37I3I0</accession>
<reference evidence="1" key="1">
    <citation type="submission" date="2021-08" db="EMBL/GenBank/DDBJ databases">
        <title>Prevotella lacticifex sp. nov., isolated from rumen of cow.</title>
        <authorList>
            <person name="Shinkai T."/>
            <person name="Ikeyama N."/>
            <person name="Kumagai M."/>
            <person name="Ohmori H."/>
            <person name="Sakamoto M."/>
            <person name="Ohkuma M."/>
            <person name="Mitsumori M."/>
        </authorList>
    </citation>
    <scope>NUCLEOTIDE SEQUENCE</scope>
    <source>
        <strain evidence="1">JCM 8259</strain>
    </source>
</reference>
<evidence type="ECO:0000313" key="2">
    <source>
        <dbReference type="Proteomes" id="UP000887097"/>
    </source>
</evidence>
<organism evidence="1 2">
    <name type="scientific">Xylanibacter ruminicola</name>
    <name type="common">Prevotella ruminicola</name>
    <dbReference type="NCBI Taxonomy" id="839"/>
    <lineage>
        <taxon>Bacteria</taxon>
        <taxon>Pseudomonadati</taxon>
        <taxon>Bacteroidota</taxon>
        <taxon>Bacteroidia</taxon>
        <taxon>Bacteroidales</taxon>
        <taxon>Prevotellaceae</taxon>
        <taxon>Xylanibacter</taxon>
    </lineage>
</organism>
<comment type="caution">
    <text evidence="1">The sequence shown here is derived from an EMBL/GenBank/DDBJ whole genome shotgun (WGS) entry which is preliminary data.</text>
</comment>
<gene>
    <name evidence="1" type="ORF">PRMUPPPA20_17230</name>
</gene>
<sequence>MNKACHHDRLFNWKLFKHVDILAKTLWVQRYGDSPTFAIPKTWDLYSDRCYQRIEVAAEGYEQPYHEGD</sequence>
<dbReference type="EMBL" id="BPTT01000001">
    <property type="protein sequence ID" value="GJG33614.1"/>
    <property type="molecule type" value="Genomic_DNA"/>
</dbReference>